<protein>
    <recommendedName>
        <fullName evidence="5">Adhesin</fullName>
    </recommendedName>
</protein>
<dbReference type="EMBL" id="CP023525">
    <property type="protein sequence ID" value="ATF93820.1"/>
    <property type="molecule type" value="Genomic_DNA"/>
</dbReference>
<feature type="signal peptide" evidence="2">
    <location>
        <begin position="1"/>
        <end position="25"/>
    </location>
</feature>
<gene>
    <name evidence="3" type="ORF">CO704_17785</name>
</gene>
<proteinExistence type="predicted"/>
<organism evidence="3 4">
    <name type="scientific">Cedecea neteri</name>
    <dbReference type="NCBI Taxonomy" id="158822"/>
    <lineage>
        <taxon>Bacteria</taxon>
        <taxon>Pseudomonadati</taxon>
        <taxon>Pseudomonadota</taxon>
        <taxon>Gammaproteobacteria</taxon>
        <taxon>Enterobacterales</taxon>
        <taxon>Enterobacteriaceae</taxon>
        <taxon>Cedecea</taxon>
    </lineage>
</organism>
<evidence type="ECO:0008006" key="5">
    <source>
        <dbReference type="Google" id="ProtNLM"/>
    </source>
</evidence>
<evidence type="ECO:0000313" key="4">
    <source>
        <dbReference type="Proteomes" id="UP000217979"/>
    </source>
</evidence>
<keyword evidence="1 2" id="KW-0732">Signal</keyword>
<dbReference type="InterPro" id="IPR037028">
    <property type="entry name" value="Dr_adhesin_sf"/>
</dbReference>
<accession>A0A291E180</accession>
<evidence type="ECO:0000256" key="2">
    <source>
        <dbReference type="SAM" id="SignalP"/>
    </source>
</evidence>
<dbReference type="Gene3D" id="2.60.40.1570">
    <property type="entry name" value="Dr adhesin"/>
    <property type="match status" value="1"/>
</dbReference>
<feature type="chain" id="PRO_5012629287" description="Adhesin" evidence="2">
    <location>
        <begin position="26"/>
        <end position="175"/>
    </location>
</feature>
<dbReference type="CDD" id="cd18776">
    <property type="entry name" value="AfaD-like"/>
    <property type="match status" value="1"/>
</dbReference>
<reference evidence="3 4" key="1">
    <citation type="submission" date="2017-09" db="EMBL/GenBank/DDBJ databases">
        <title>FDA dAtabase for Regulatory Grade micrObial Sequences (FDA-ARGOS): Supporting development and validation of Infectious Disease Dx tests.</title>
        <authorList>
            <person name="Minogue T."/>
            <person name="Wolcott M."/>
            <person name="Wasieloski L."/>
            <person name="Aguilar W."/>
            <person name="Moore D."/>
            <person name="Tallon L."/>
            <person name="Sadzewicz L."/>
            <person name="Ott S."/>
            <person name="Zhao X."/>
            <person name="Nagaraj S."/>
            <person name="Vavikolanu K."/>
            <person name="Aluvathingal J."/>
            <person name="Nadendla S."/>
            <person name="Sichtig H."/>
        </authorList>
    </citation>
    <scope>NUCLEOTIDE SEQUENCE [LARGE SCALE GENOMIC DNA]</scope>
    <source>
        <strain evidence="3 4">FDAARGOS_392</strain>
    </source>
</reference>
<dbReference type="AlphaFoldDB" id="A0A291E180"/>
<dbReference type="RefSeq" id="WP_061278356.1">
    <property type="nucleotide sequence ID" value="NZ_CP023525.1"/>
</dbReference>
<dbReference type="InterPro" id="IPR008966">
    <property type="entry name" value="Adhesion_dom_sf"/>
</dbReference>
<name>A0A291E180_9ENTR</name>
<evidence type="ECO:0000313" key="3">
    <source>
        <dbReference type="EMBL" id="ATF93820.1"/>
    </source>
</evidence>
<dbReference type="SUPFAM" id="SSF49401">
    <property type="entry name" value="Bacterial adhesins"/>
    <property type="match status" value="1"/>
</dbReference>
<sequence>MIHKGKMVGFIASVLLAVASAPLQAANLEIRLQPQTMFMNAINVGDEVMSGQFSCRGKHHIWLNAEKVDDVANTYIVRGKHNQGNIIYVTLGGQGWIVDDSAERKGVTTVDTLSDTRFILAASVNQTPRPDVYSFNVAGECLPVEGGCERYSYAKGIVVFLYTAVYGNVITAHFF</sequence>
<dbReference type="Proteomes" id="UP000217979">
    <property type="component" value="Chromosome"/>
</dbReference>
<evidence type="ECO:0000256" key="1">
    <source>
        <dbReference type="ARBA" id="ARBA00022729"/>
    </source>
</evidence>